<keyword evidence="3" id="KW-1185">Reference proteome</keyword>
<protein>
    <recommendedName>
        <fullName evidence="4">DUF3619 family protein</fullName>
    </recommendedName>
</protein>
<evidence type="ECO:0000313" key="2">
    <source>
        <dbReference type="EMBL" id="MBM7130424.1"/>
    </source>
</evidence>
<organism evidence="2 3">
    <name type="scientific">Dyella mobilis</name>
    <dbReference type="NCBI Taxonomy" id="1849582"/>
    <lineage>
        <taxon>Bacteria</taxon>
        <taxon>Pseudomonadati</taxon>
        <taxon>Pseudomonadota</taxon>
        <taxon>Gammaproteobacteria</taxon>
        <taxon>Lysobacterales</taxon>
        <taxon>Rhodanobacteraceae</taxon>
        <taxon>Dyella</taxon>
    </lineage>
</organism>
<dbReference type="Proteomes" id="UP001430193">
    <property type="component" value="Unassembled WGS sequence"/>
</dbReference>
<reference evidence="2" key="1">
    <citation type="submission" date="2020-10" db="EMBL/GenBank/DDBJ databases">
        <title>Phylogeny of dyella-like bacteria.</title>
        <authorList>
            <person name="Fu J."/>
        </authorList>
    </citation>
    <scope>NUCLEOTIDE SEQUENCE</scope>
    <source>
        <strain evidence="2">DHON07</strain>
    </source>
</reference>
<dbReference type="EMBL" id="JADIKF010000039">
    <property type="protein sequence ID" value="MBM7130424.1"/>
    <property type="molecule type" value="Genomic_DNA"/>
</dbReference>
<gene>
    <name evidence="2" type="ORF">ISS99_12860</name>
</gene>
<evidence type="ECO:0000256" key="1">
    <source>
        <dbReference type="SAM" id="Phobius"/>
    </source>
</evidence>
<evidence type="ECO:0000313" key="3">
    <source>
        <dbReference type="Proteomes" id="UP001430193"/>
    </source>
</evidence>
<evidence type="ECO:0008006" key="4">
    <source>
        <dbReference type="Google" id="ProtNLM"/>
    </source>
</evidence>
<name>A0ABS2KH45_9GAMM</name>
<keyword evidence="1" id="KW-0472">Membrane</keyword>
<accession>A0ABS2KH45</accession>
<proteinExistence type="predicted"/>
<comment type="caution">
    <text evidence="2">The sequence shown here is derived from an EMBL/GenBank/DDBJ whole genome shotgun (WGS) entry which is preliminary data.</text>
</comment>
<dbReference type="RefSeq" id="WP_204632013.1">
    <property type="nucleotide sequence ID" value="NZ_BSOC01000002.1"/>
</dbReference>
<sequence length="129" mass="13863">MNSSDKQLEKRARALYQEAAQRIDPVTAGRLRAARRTALEITATHASPHRRARLLLPVGALAAMALAALMIWQPAPHQGAGNPPTATMITAEADTEIPPGADKADPGLYQNLDFYSWLAANDSNGQAKH</sequence>
<keyword evidence="1" id="KW-1133">Transmembrane helix</keyword>
<keyword evidence="1" id="KW-0812">Transmembrane</keyword>
<feature type="transmembrane region" description="Helical" evidence="1">
    <location>
        <begin position="54"/>
        <end position="72"/>
    </location>
</feature>